<dbReference type="InterPro" id="IPR036250">
    <property type="entry name" value="AcylCo_DH-like_C"/>
</dbReference>
<dbReference type="GO" id="GO:0009083">
    <property type="term" value="P:branched-chain amino acid catabolic process"/>
    <property type="evidence" value="ECO:0007669"/>
    <property type="project" value="UniProtKB-KW"/>
</dbReference>
<feature type="domain" description="Acyl-CoA dehydrogenase/oxidase N-terminal" evidence="11">
    <location>
        <begin position="5"/>
        <end position="116"/>
    </location>
</feature>
<dbReference type="EMBL" id="JANRHA010000006">
    <property type="protein sequence ID" value="MDG3014966.1"/>
    <property type="molecule type" value="Genomic_DNA"/>
</dbReference>
<dbReference type="Gene3D" id="1.10.540.10">
    <property type="entry name" value="Acyl-CoA dehydrogenase/oxidase, N-terminal domain"/>
    <property type="match status" value="1"/>
</dbReference>
<dbReference type="InterPro" id="IPR006089">
    <property type="entry name" value="Acyl-CoA_DH_CS"/>
</dbReference>
<dbReference type="InterPro" id="IPR009075">
    <property type="entry name" value="AcylCo_DH/oxidase_C"/>
</dbReference>
<evidence type="ECO:0000256" key="6">
    <source>
        <dbReference type="ARBA" id="ARBA00022827"/>
    </source>
</evidence>
<protein>
    <submittedName>
        <fullName evidence="12">Acyl-CoA dehydrogenase family protein</fullName>
    </submittedName>
</protein>
<dbReference type="InterPro" id="IPR006091">
    <property type="entry name" value="Acyl-CoA_Oxase/DH_mid-dom"/>
</dbReference>
<evidence type="ECO:0000259" key="9">
    <source>
        <dbReference type="Pfam" id="PF00441"/>
    </source>
</evidence>
<dbReference type="FunFam" id="2.40.110.10:FF:000001">
    <property type="entry name" value="Acyl-CoA dehydrogenase, mitochondrial"/>
    <property type="match status" value="1"/>
</dbReference>
<dbReference type="Gene3D" id="1.20.140.10">
    <property type="entry name" value="Butyryl-CoA Dehydrogenase, subunit A, domain 3"/>
    <property type="match status" value="1"/>
</dbReference>
<organism evidence="12 13">
    <name type="scientific">Speluncibacter jeojiensis</name>
    <dbReference type="NCBI Taxonomy" id="2710754"/>
    <lineage>
        <taxon>Bacteria</taxon>
        <taxon>Bacillati</taxon>
        <taxon>Actinomycetota</taxon>
        <taxon>Actinomycetes</taxon>
        <taxon>Mycobacteriales</taxon>
        <taxon>Speluncibacteraceae</taxon>
        <taxon>Speluncibacter</taxon>
    </lineage>
</organism>
<dbReference type="GO" id="GO:0050660">
    <property type="term" value="F:flavin adenine dinucleotide binding"/>
    <property type="evidence" value="ECO:0007669"/>
    <property type="project" value="InterPro"/>
</dbReference>
<reference evidence="12" key="1">
    <citation type="submission" date="2022-08" db="EMBL/GenBank/DDBJ databases">
        <title>Genome analysis of Corynebacteriales strain.</title>
        <authorList>
            <person name="Lee S.D."/>
        </authorList>
    </citation>
    <scope>NUCLEOTIDE SEQUENCE</scope>
    <source>
        <strain evidence="12">D3-21</strain>
    </source>
</reference>
<evidence type="ECO:0000256" key="2">
    <source>
        <dbReference type="ARBA" id="ARBA00005109"/>
    </source>
</evidence>
<comment type="similarity">
    <text evidence="3 8">Belongs to the acyl-CoA dehydrogenase family.</text>
</comment>
<dbReference type="InterPro" id="IPR037069">
    <property type="entry name" value="AcylCoA_DH/ox_N_sf"/>
</dbReference>
<dbReference type="Pfam" id="PF02770">
    <property type="entry name" value="Acyl-CoA_dh_M"/>
    <property type="match status" value="1"/>
</dbReference>
<dbReference type="InterPro" id="IPR009100">
    <property type="entry name" value="AcylCoA_DH/oxidase_NM_dom_sf"/>
</dbReference>
<dbReference type="InterPro" id="IPR052547">
    <property type="entry name" value="Mito_Isobutyryl-CoADH"/>
</dbReference>
<dbReference type="GO" id="GO:0003995">
    <property type="term" value="F:acyl-CoA dehydrogenase activity"/>
    <property type="evidence" value="ECO:0007669"/>
    <property type="project" value="InterPro"/>
</dbReference>
<dbReference type="PROSITE" id="PS00073">
    <property type="entry name" value="ACYL_COA_DH_2"/>
    <property type="match status" value="1"/>
</dbReference>
<evidence type="ECO:0000256" key="5">
    <source>
        <dbReference type="ARBA" id="ARBA00022630"/>
    </source>
</evidence>
<comment type="pathway">
    <text evidence="2">Amino-acid degradation; L-valine degradation.</text>
</comment>
<evidence type="ECO:0000313" key="13">
    <source>
        <dbReference type="Proteomes" id="UP001152755"/>
    </source>
</evidence>
<keyword evidence="4" id="KW-0101">Branched-chain amino acid catabolism</keyword>
<dbReference type="FunFam" id="1.20.140.10:FF:000001">
    <property type="entry name" value="Acyl-CoA dehydrogenase"/>
    <property type="match status" value="1"/>
</dbReference>
<evidence type="ECO:0000256" key="3">
    <source>
        <dbReference type="ARBA" id="ARBA00009347"/>
    </source>
</evidence>
<gene>
    <name evidence="12" type="ORF">NVS88_10395</name>
</gene>
<dbReference type="Pfam" id="PF00441">
    <property type="entry name" value="Acyl-CoA_dh_1"/>
    <property type="match status" value="1"/>
</dbReference>
<evidence type="ECO:0000256" key="1">
    <source>
        <dbReference type="ARBA" id="ARBA00001974"/>
    </source>
</evidence>
<accession>A0A9X4M0J1</accession>
<dbReference type="SUPFAM" id="SSF56645">
    <property type="entry name" value="Acyl-CoA dehydrogenase NM domain-like"/>
    <property type="match status" value="1"/>
</dbReference>
<evidence type="ECO:0000259" key="11">
    <source>
        <dbReference type="Pfam" id="PF02771"/>
    </source>
</evidence>
<name>A0A9X4M0J1_9ACTN</name>
<keyword evidence="6 8" id="KW-0274">FAD</keyword>
<proteinExistence type="inferred from homology"/>
<evidence type="ECO:0000259" key="10">
    <source>
        <dbReference type="Pfam" id="PF02770"/>
    </source>
</evidence>
<dbReference type="InterPro" id="IPR013786">
    <property type="entry name" value="AcylCoA_DH/ox_N"/>
</dbReference>
<keyword evidence="13" id="KW-1185">Reference proteome</keyword>
<dbReference type="PIRSF" id="PIRSF016578">
    <property type="entry name" value="HsaA"/>
    <property type="match status" value="1"/>
</dbReference>
<dbReference type="Gene3D" id="2.40.110.10">
    <property type="entry name" value="Butyryl-CoA Dehydrogenase, subunit A, domain 2"/>
    <property type="match status" value="1"/>
</dbReference>
<keyword evidence="5 8" id="KW-0285">Flavoprotein</keyword>
<evidence type="ECO:0000256" key="7">
    <source>
        <dbReference type="ARBA" id="ARBA00023002"/>
    </source>
</evidence>
<dbReference type="Pfam" id="PF02771">
    <property type="entry name" value="Acyl-CoA_dh_N"/>
    <property type="match status" value="1"/>
</dbReference>
<dbReference type="Proteomes" id="UP001152755">
    <property type="component" value="Unassembled WGS sequence"/>
</dbReference>
<comment type="caution">
    <text evidence="12">The sequence shown here is derived from an EMBL/GenBank/DDBJ whole genome shotgun (WGS) entry which is preliminary data.</text>
</comment>
<comment type="cofactor">
    <cofactor evidence="1 8">
        <name>FAD</name>
        <dbReference type="ChEBI" id="CHEBI:57692"/>
    </cofactor>
</comment>
<evidence type="ECO:0000313" key="12">
    <source>
        <dbReference type="EMBL" id="MDG3014966.1"/>
    </source>
</evidence>
<evidence type="ECO:0000256" key="4">
    <source>
        <dbReference type="ARBA" id="ARBA00022456"/>
    </source>
</evidence>
<evidence type="ECO:0000256" key="8">
    <source>
        <dbReference type="RuleBase" id="RU362125"/>
    </source>
</evidence>
<feature type="domain" description="Acyl-CoA dehydrogenase/oxidase C-terminal" evidence="9">
    <location>
        <begin position="227"/>
        <end position="376"/>
    </location>
</feature>
<dbReference type="AlphaFoldDB" id="A0A9X4M0J1"/>
<dbReference type="RefSeq" id="WP_277833948.1">
    <property type="nucleotide sequence ID" value="NZ_JAAIVF010000005.1"/>
</dbReference>
<dbReference type="SUPFAM" id="SSF47203">
    <property type="entry name" value="Acyl-CoA dehydrogenase C-terminal domain-like"/>
    <property type="match status" value="1"/>
</dbReference>
<sequence length="384" mass="40895">MFVLTDDERAIVDTARDFADEFLAPNAVEWDRTEHFPVDVLRRAAGLGMGGIYVAEDVGGSGLSRLDAVRVFEQLSTGCPTIAAYVSIHNMVAWMVDRYGTAEQRKLWLPGLCSMEHLGSYCLTEPGVGSDAAALSTKAVRDGDGYVLDGVKQFISGAGTSDVYLVMARTGGPGPKGISAFLVPKDAPGLSFGADEHKMGWHAQPTRQVIMDGVRVPAENLLGGVEGAGFSIAMNGLNGGRINIAACSLGGAQSAFDRTVEYLGQRRAFGAALIDSPVLQADLADMATALEASRTLLWRAAAALEADAPDKVRLCAMAKRFVTDAGFEVADKALQLHGGYGYLTEYGIEKIVRDLRVHQILEGTNEIMRVIIARTVTEPKAGLA</sequence>
<keyword evidence="7 8" id="KW-0560">Oxidoreductase</keyword>
<dbReference type="PANTHER" id="PTHR43831">
    <property type="entry name" value="ISOBUTYRYL-COA DEHYDROGENASE"/>
    <property type="match status" value="1"/>
</dbReference>
<feature type="domain" description="Acyl-CoA oxidase/dehydrogenase middle" evidence="10">
    <location>
        <begin position="121"/>
        <end position="214"/>
    </location>
</feature>
<dbReference type="PANTHER" id="PTHR43831:SF1">
    <property type="entry name" value="ISOBUTYRYL-COA DEHYDROGENASE, MITOCHONDRIAL"/>
    <property type="match status" value="1"/>
</dbReference>
<dbReference type="InterPro" id="IPR046373">
    <property type="entry name" value="Acyl-CoA_Oxase/DH_mid-dom_sf"/>
</dbReference>